<keyword evidence="2" id="KW-1185">Reference proteome</keyword>
<proteinExistence type="predicted"/>
<protein>
    <submittedName>
        <fullName evidence="1">Uncharacterized protein</fullName>
    </submittedName>
</protein>
<dbReference type="RefSeq" id="WP_280759922.1">
    <property type="nucleotide sequence ID" value="NZ_JARXVC010000003.1"/>
</dbReference>
<reference evidence="1 2" key="1">
    <citation type="submission" date="2023-04" db="EMBL/GenBank/DDBJ databases">
        <title>Forest soil microbial communities from Buena Vista Peninsula, Colon Province, Panama.</title>
        <authorList>
            <person name="Bouskill N."/>
        </authorList>
    </citation>
    <scope>NUCLEOTIDE SEQUENCE [LARGE SCALE GENOMIC DNA]</scope>
    <source>
        <strain evidence="1 2">CFH S0262</strain>
    </source>
</reference>
<sequence length="53" mass="5926">MTTPDLYSGQVVSSGQLAQRYGFTDVDGSRPDSWRYIVEVQDRGLPANTDGYR</sequence>
<name>A0ABT6MB06_9NOCA</name>
<dbReference type="Proteomes" id="UP001160334">
    <property type="component" value="Unassembled WGS sequence"/>
</dbReference>
<gene>
    <name evidence="1" type="ORF">M2280_001811</name>
</gene>
<organism evidence="1 2">
    <name type="scientific">Prescottella agglutinans</name>
    <dbReference type="NCBI Taxonomy" id="1644129"/>
    <lineage>
        <taxon>Bacteria</taxon>
        <taxon>Bacillati</taxon>
        <taxon>Actinomycetota</taxon>
        <taxon>Actinomycetes</taxon>
        <taxon>Mycobacteriales</taxon>
        <taxon>Nocardiaceae</taxon>
        <taxon>Prescottella</taxon>
    </lineage>
</organism>
<evidence type="ECO:0000313" key="2">
    <source>
        <dbReference type="Proteomes" id="UP001160334"/>
    </source>
</evidence>
<comment type="caution">
    <text evidence="1">The sequence shown here is derived from an EMBL/GenBank/DDBJ whole genome shotgun (WGS) entry which is preliminary data.</text>
</comment>
<accession>A0ABT6MB06</accession>
<dbReference type="EMBL" id="JARXVC010000003">
    <property type="protein sequence ID" value="MDH6280599.1"/>
    <property type="molecule type" value="Genomic_DNA"/>
</dbReference>
<evidence type="ECO:0000313" key="1">
    <source>
        <dbReference type="EMBL" id="MDH6280599.1"/>
    </source>
</evidence>